<dbReference type="EMBL" id="CP135131">
    <property type="protein sequence ID" value="WNP39427.1"/>
    <property type="molecule type" value="Genomic_DNA"/>
</dbReference>
<name>A0AA96IGB2_9BACT</name>
<dbReference type="InterPro" id="IPR004590">
    <property type="entry name" value="ssDNA_annealing_RecT"/>
</dbReference>
<reference evidence="2" key="1">
    <citation type="submission" date="2023-09" db="EMBL/GenBank/DDBJ databases">
        <title>Arcobacter tbilisiensis sp. nov. isolated from chicken meat in Tbilisi, Georgia.</title>
        <authorList>
            <person name="Matthias R."/>
            <person name="Zautner A.E."/>
        </authorList>
    </citation>
    <scope>NUCLEOTIDE SEQUENCE</scope>
    <source>
        <strain evidence="3">LEO 101</strain>
        <strain evidence="1">LEO 49</strain>
        <strain evidence="4">LEO 50</strain>
        <strain evidence="2">LEO 53</strain>
    </source>
</reference>
<dbReference type="InterPro" id="IPR018330">
    <property type="entry name" value="RecT_fam"/>
</dbReference>
<dbReference type="EMBL" id="CP135130">
    <property type="protein sequence ID" value="WNP37335.1"/>
    <property type="molecule type" value="Genomic_DNA"/>
</dbReference>
<accession>A0AA96IGB2</accession>
<protein>
    <submittedName>
        <fullName evidence="2">Recombinase RecT</fullName>
    </submittedName>
</protein>
<dbReference type="EMBL" id="CP134855">
    <property type="protein sequence ID" value="WNL31185.1"/>
    <property type="molecule type" value="Genomic_DNA"/>
</dbReference>
<dbReference type="AlphaFoldDB" id="A0AA96IGB2"/>
<gene>
    <name evidence="3" type="ORF">RJG58_06755</name>
    <name evidence="4" type="ORF">RMP69_06755</name>
    <name evidence="1" type="ORF">RMQ65_01340</name>
    <name evidence="2" type="ORF">RMQ67_06755</name>
</gene>
<evidence type="ECO:0000313" key="4">
    <source>
        <dbReference type="EMBL" id="WNP39427.1"/>
    </source>
</evidence>
<proteinExistence type="predicted"/>
<dbReference type="GO" id="GO:0003677">
    <property type="term" value="F:DNA binding"/>
    <property type="evidence" value="ECO:0007669"/>
    <property type="project" value="InterPro"/>
</dbReference>
<dbReference type="GO" id="GO:0006259">
    <property type="term" value="P:DNA metabolic process"/>
    <property type="evidence" value="ECO:0007669"/>
    <property type="project" value="InterPro"/>
</dbReference>
<sequence length="356" mass="41079">MSRNEVIKTENSLTKYLNSNAIQRYLTDVIGKNKDKFITNLISVCNQNKDLQKCTSLSLMSGALAATTLNLNLNSSFGYAYLVPFKNNKLTREKGYDVFEAQFQIGYKGFIQLALRTGEYRKINAMPIFKEQFRSWNALTEEIALNEFSDFEDNEVIGYVAYFKLNNGFEKTIYWSKTKMEKHADTYSQAFKIEIAEKIKQKLIKESEMWKYSSYWYKDFDGMALKTMLRQLLSKWGILSEELQKALEDDQTIINGNDKVYNDNLLPDDEPRKQSINDINALALAPKQEENKNITVDIVPINSQPPKELITKELMNRGLTQEEAGKWCYGKSDDIFNSYLNDPASIDTILEEIIGF</sequence>
<evidence type="ECO:0000313" key="1">
    <source>
        <dbReference type="EMBL" id="WNL28020.1"/>
    </source>
</evidence>
<dbReference type="Pfam" id="PF03837">
    <property type="entry name" value="RecT"/>
    <property type="match status" value="1"/>
</dbReference>
<evidence type="ECO:0000313" key="2">
    <source>
        <dbReference type="EMBL" id="WNL31185.1"/>
    </source>
</evidence>
<dbReference type="EMBL" id="CP134853">
    <property type="protein sequence ID" value="WNL28020.1"/>
    <property type="molecule type" value="Genomic_DNA"/>
</dbReference>
<organism evidence="2">
    <name type="scientific">Arcobacter sp. AZ-2023</name>
    <dbReference type="NCBI Taxonomy" id="3074453"/>
    <lineage>
        <taxon>Bacteria</taxon>
        <taxon>Pseudomonadati</taxon>
        <taxon>Campylobacterota</taxon>
        <taxon>Epsilonproteobacteria</taxon>
        <taxon>Campylobacterales</taxon>
        <taxon>Arcobacteraceae</taxon>
        <taxon>Arcobacter</taxon>
    </lineage>
</organism>
<dbReference type="NCBIfam" id="TIGR00616">
    <property type="entry name" value="rect"/>
    <property type="match status" value="1"/>
</dbReference>
<evidence type="ECO:0000313" key="3">
    <source>
        <dbReference type="EMBL" id="WNP37335.1"/>
    </source>
</evidence>